<dbReference type="EMBL" id="JASCXX010000011">
    <property type="protein sequence ID" value="MDI6449559.1"/>
    <property type="molecule type" value="Genomic_DNA"/>
</dbReference>
<comment type="caution">
    <text evidence="3">The sequence shown here is derived from an EMBL/GenBank/DDBJ whole genome shotgun (WGS) entry which is preliminary data.</text>
</comment>
<dbReference type="SMART" id="SM00028">
    <property type="entry name" value="TPR"/>
    <property type="match status" value="8"/>
</dbReference>
<keyword evidence="4" id="KW-1185">Reference proteome</keyword>
<dbReference type="PROSITE" id="PS51257">
    <property type="entry name" value="PROKAR_LIPOPROTEIN"/>
    <property type="match status" value="1"/>
</dbReference>
<name>A0AAW6U1M5_9BACT</name>
<dbReference type="AlphaFoldDB" id="A0AAW6U1M5"/>
<evidence type="ECO:0000313" key="3">
    <source>
        <dbReference type="EMBL" id="MDI6449559.1"/>
    </source>
</evidence>
<feature type="repeat" description="TPR" evidence="1">
    <location>
        <begin position="513"/>
        <end position="546"/>
    </location>
</feature>
<sequence length="1013" mass="113725">MEQKDRRRNVLIVIWCAVLVLSCCAQMQAKTKAWQGAITIPTYGWSEDVNPKFWALEDRIRLSTTVKGAIVYPYSMQDHLYREKEDRTYKALFLENEYLKVTCLPELGGRLHSVLDKTTGEETFHLNNVIKPGMIAMRGAFISGGVEWNAGPQVHTVTILSPVDALVGTNKDGSAYLEVSNLEKTLRTRWTVRVTLHPGRAYLDEQIRIFNPVDAVNPYYFWNCTAFPAKSGTRFIYPMTLGTDHHGREFFNWPIHEGKDLSWLKNYETWASIFSVDCAFDFFGAYDVDDDRGIVQVADHYELSGKKAWTWGTWDFGLVSQKNLTDDDGPYIEVQSGPLPTQSDYGMLLPRQEVAWREWWYPVHGLGDGFEFATKDIAVQTSRRDGQLELHMLATGRFARATCTVSQDGTELLTERLDLSPEKVRLIAVSPAPQGPAEVTVKTRQGDTLAHFTTPLPIPEVTPPPRSKVLDKPDAELTLEERLLRGRKYDLATDRKKAREYYEKALAQDSGYAPALVGLAVLDVEAGLYAEAVSRLERALERDPDDGTAWYFLGIAHLKRHDASAALRCARQAARYAVSASLAFDLAGRAHAALGQKRMALDAFEKAVSLNPNDGKARDHWLLALYAAGETGAAFNEARQVSAAFPTDLVPRAIRALQGDKDMDRFVKEARAFVGEHDFQMIETSLLFADVGLVREAERVLSAVCIEAVPESQRSPLPLYYLAYYASLAGDSAAAREHLNQASRIVRDYVFPSRPEAVEVLRYAIRENPSDACAHLHLGSLYAHLGRVEEAAPQWQRAVDLDPSLSVAHRNLGLYARAEEDDLPKAERAYRRAIAARPKDQTLYRDLAEILLEQDRRPEAIALLESTPADKLRRAEIIILLAQLYCDERQYDEAIDLLESTPYFVNWEGQTITWDLFHKAHMARGRIRFDDGDFTGALRHFEAALTYPDNIGVGRSNKPQEATAQYWRGRALQALGRLEQARSAWKLGAAGPAGSSEQDASRELCHAALKETE</sequence>
<dbReference type="PROSITE" id="PS50005">
    <property type="entry name" value="TPR"/>
    <property type="match status" value="3"/>
</dbReference>
<feature type="domain" description="DUF5107" evidence="2">
    <location>
        <begin position="69"/>
        <end position="344"/>
    </location>
</feature>
<evidence type="ECO:0000259" key="2">
    <source>
        <dbReference type="Pfam" id="PF17128"/>
    </source>
</evidence>
<reference evidence="3" key="1">
    <citation type="submission" date="2023-05" db="EMBL/GenBank/DDBJ databases">
        <title>Anaerotaeda fermentans gen. nov., sp. nov., a novel anaerobic planctomycete of the new family within the order Sedimentisphaerales isolated from Taman Peninsula, Russia.</title>
        <authorList>
            <person name="Khomyakova M.A."/>
            <person name="Merkel A.Y."/>
            <person name="Slobodkin A.I."/>
        </authorList>
    </citation>
    <scope>NUCLEOTIDE SEQUENCE</scope>
    <source>
        <strain evidence="3">M17dextr</strain>
    </source>
</reference>
<dbReference type="Pfam" id="PF13432">
    <property type="entry name" value="TPR_16"/>
    <property type="match status" value="2"/>
</dbReference>
<keyword evidence="1" id="KW-0802">TPR repeat</keyword>
<dbReference type="RefSeq" id="WP_349244965.1">
    <property type="nucleotide sequence ID" value="NZ_JASCXX010000011.1"/>
</dbReference>
<accession>A0AAW6U1M5</accession>
<dbReference type="Pfam" id="PF14559">
    <property type="entry name" value="TPR_19"/>
    <property type="match status" value="2"/>
</dbReference>
<feature type="repeat" description="TPR" evidence="1">
    <location>
        <begin position="581"/>
        <end position="614"/>
    </location>
</feature>
<organism evidence="3 4">
    <name type="scientific">Anaerobaca lacustris</name>
    <dbReference type="NCBI Taxonomy" id="3044600"/>
    <lineage>
        <taxon>Bacteria</taxon>
        <taxon>Pseudomonadati</taxon>
        <taxon>Planctomycetota</taxon>
        <taxon>Phycisphaerae</taxon>
        <taxon>Sedimentisphaerales</taxon>
        <taxon>Anaerobacaceae</taxon>
        <taxon>Anaerobaca</taxon>
    </lineage>
</organism>
<dbReference type="InterPro" id="IPR011990">
    <property type="entry name" value="TPR-like_helical_dom_sf"/>
</dbReference>
<dbReference type="PANTHER" id="PTHR12558">
    <property type="entry name" value="CELL DIVISION CYCLE 16,23,27"/>
    <property type="match status" value="1"/>
</dbReference>
<dbReference type="PANTHER" id="PTHR12558:SF13">
    <property type="entry name" value="CELL DIVISION CYCLE PROTEIN 27 HOMOLOG"/>
    <property type="match status" value="1"/>
</dbReference>
<dbReference type="Gene3D" id="1.25.40.10">
    <property type="entry name" value="Tetratricopeptide repeat domain"/>
    <property type="match status" value="4"/>
</dbReference>
<protein>
    <submittedName>
        <fullName evidence="3">DUF5107 domain-containing protein</fullName>
    </submittedName>
</protein>
<dbReference type="InterPro" id="IPR033396">
    <property type="entry name" value="DUF5107"/>
</dbReference>
<feature type="repeat" description="TPR" evidence="1">
    <location>
        <begin position="772"/>
        <end position="805"/>
    </location>
</feature>
<dbReference type="Pfam" id="PF13181">
    <property type="entry name" value="TPR_8"/>
    <property type="match status" value="1"/>
</dbReference>
<gene>
    <name evidence="3" type="ORF">QJ522_10940</name>
</gene>
<evidence type="ECO:0000313" key="4">
    <source>
        <dbReference type="Proteomes" id="UP001431776"/>
    </source>
</evidence>
<dbReference type="InterPro" id="IPR019734">
    <property type="entry name" value="TPR_rpt"/>
</dbReference>
<evidence type="ECO:0000256" key="1">
    <source>
        <dbReference type="PROSITE-ProRule" id="PRU00339"/>
    </source>
</evidence>
<proteinExistence type="predicted"/>
<dbReference type="Pfam" id="PF17128">
    <property type="entry name" value="DUF5107"/>
    <property type="match status" value="1"/>
</dbReference>
<dbReference type="PROSITE" id="PS50293">
    <property type="entry name" value="TPR_REGION"/>
    <property type="match status" value="1"/>
</dbReference>
<dbReference type="SUPFAM" id="SSF48452">
    <property type="entry name" value="TPR-like"/>
    <property type="match status" value="2"/>
</dbReference>
<dbReference type="Proteomes" id="UP001431776">
    <property type="component" value="Unassembled WGS sequence"/>
</dbReference>